<evidence type="ECO:0000313" key="2">
    <source>
        <dbReference type="EMBL" id="CAB0041436.1"/>
    </source>
</evidence>
<reference evidence="2 3" key="1">
    <citation type="submission" date="2020-02" db="EMBL/GenBank/DDBJ databases">
        <authorList>
            <person name="Ferguson B K."/>
        </authorList>
    </citation>
    <scope>NUCLEOTIDE SEQUENCE [LARGE SCALE GENOMIC DNA]</scope>
</reference>
<accession>A0A6H5IWB6</accession>
<dbReference type="EMBL" id="CADCXV010001116">
    <property type="protein sequence ID" value="CAB0041436.1"/>
    <property type="molecule type" value="Genomic_DNA"/>
</dbReference>
<dbReference type="AlphaFoldDB" id="A0A6H5IWB6"/>
<feature type="region of interest" description="Disordered" evidence="1">
    <location>
        <begin position="127"/>
        <end position="163"/>
    </location>
</feature>
<organism evidence="2 3">
    <name type="scientific">Trichogramma brassicae</name>
    <dbReference type="NCBI Taxonomy" id="86971"/>
    <lineage>
        <taxon>Eukaryota</taxon>
        <taxon>Metazoa</taxon>
        <taxon>Ecdysozoa</taxon>
        <taxon>Arthropoda</taxon>
        <taxon>Hexapoda</taxon>
        <taxon>Insecta</taxon>
        <taxon>Pterygota</taxon>
        <taxon>Neoptera</taxon>
        <taxon>Endopterygota</taxon>
        <taxon>Hymenoptera</taxon>
        <taxon>Apocrita</taxon>
        <taxon>Proctotrupomorpha</taxon>
        <taxon>Chalcidoidea</taxon>
        <taxon>Trichogrammatidae</taxon>
        <taxon>Trichogramma</taxon>
    </lineage>
</organism>
<gene>
    <name evidence="2" type="ORF">TBRA_LOCUS13104</name>
</gene>
<sequence length="163" mass="19244">MRCTRRRSIFCAPRTDQYTAQKPIYNVQYCVYKSVCVCGRRVSLYIYMRTKCAYRYPRARTTRRARGELYAAPLYARLAIVRMHIDEIFAALELRLNLVISSTRIRYNKREYRSTRLSVYLSQSSAPNEELRTSRSARKTSYMYTARAESRGQTQTSKRAEQS</sequence>
<protein>
    <submittedName>
        <fullName evidence="2">Uncharacterized protein</fullName>
    </submittedName>
</protein>
<evidence type="ECO:0000313" key="3">
    <source>
        <dbReference type="Proteomes" id="UP000479190"/>
    </source>
</evidence>
<proteinExistence type="predicted"/>
<keyword evidence="3" id="KW-1185">Reference proteome</keyword>
<dbReference type="Proteomes" id="UP000479190">
    <property type="component" value="Unassembled WGS sequence"/>
</dbReference>
<name>A0A6H5IWB6_9HYME</name>
<evidence type="ECO:0000256" key="1">
    <source>
        <dbReference type="SAM" id="MobiDB-lite"/>
    </source>
</evidence>